<organism evidence="1 2">
    <name type="scientific">Streptomyces luteolifulvus</name>
    <dbReference type="NCBI Taxonomy" id="2615112"/>
    <lineage>
        <taxon>Bacteria</taxon>
        <taxon>Bacillati</taxon>
        <taxon>Actinomycetota</taxon>
        <taxon>Actinomycetes</taxon>
        <taxon>Kitasatosporales</taxon>
        <taxon>Streptomycetaceae</taxon>
        <taxon>Streptomyces</taxon>
    </lineage>
</organism>
<keyword evidence="2" id="KW-1185">Reference proteome</keyword>
<protein>
    <submittedName>
        <fullName evidence="1">Dehydrogenase</fullName>
    </submittedName>
</protein>
<reference evidence="1 2" key="1">
    <citation type="submission" date="2019-09" db="EMBL/GenBank/DDBJ databases">
        <title>Screening of Novel Bioactive Compounds from Soil-Associated.</title>
        <authorList>
            <person name="Zhao S."/>
        </authorList>
    </citation>
    <scope>NUCLEOTIDE SEQUENCE [LARGE SCALE GENOMIC DNA]</scope>
    <source>
        <strain evidence="1 2">HIT-DPA4</strain>
    </source>
</reference>
<proteinExistence type="predicted"/>
<dbReference type="Proteomes" id="UP000442707">
    <property type="component" value="Unassembled WGS sequence"/>
</dbReference>
<sequence>MDAYTATFEPDGSLTVTTSKSTGKGTWTATGDTSFDFSVREDFNPDYTQISPTGKRAAYIQIDFSAQHDGEKFTGAGKAVIYAADDSLIYATDAGTEGRRVS</sequence>
<evidence type="ECO:0000313" key="1">
    <source>
        <dbReference type="EMBL" id="KAB1141435.1"/>
    </source>
</evidence>
<name>A0A6H9USF2_9ACTN</name>
<gene>
    <name evidence="1" type="ORF">F7R91_32540</name>
</gene>
<comment type="caution">
    <text evidence="1">The sequence shown here is derived from an EMBL/GenBank/DDBJ whole genome shotgun (WGS) entry which is preliminary data.</text>
</comment>
<accession>A0A6H9USF2</accession>
<dbReference type="EMBL" id="VZRB01000032">
    <property type="protein sequence ID" value="KAB1141435.1"/>
    <property type="molecule type" value="Genomic_DNA"/>
</dbReference>
<evidence type="ECO:0000313" key="2">
    <source>
        <dbReference type="Proteomes" id="UP000442707"/>
    </source>
</evidence>
<dbReference type="AlphaFoldDB" id="A0A6H9USF2"/>